<dbReference type="Pfam" id="PF04500">
    <property type="entry name" value="FLYWCH"/>
    <property type="match status" value="1"/>
</dbReference>
<dbReference type="AlphaFoldDB" id="A0A813U0H7"/>
<gene>
    <name evidence="5" type="ORF">OXX778_LOCUS7515</name>
</gene>
<accession>A0A813U0H7</accession>
<dbReference type="Proteomes" id="UP000663879">
    <property type="component" value="Unassembled WGS sequence"/>
</dbReference>
<dbReference type="Gene3D" id="2.20.25.240">
    <property type="match status" value="1"/>
</dbReference>
<dbReference type="GO" id="GO:0008270">
    <property type="term" value="F:zinc ion binding"/>
    <property type="evidence" value="ECO:0007669"/>
    <property type="project" value="UniProtKB-KW"/>
</dbReference>
<protein>
    <recommendedName>
        <fullName evidence="4">FLYWCH-type domain-containing protein</fullName>
    </recommendedName>
</protein>
<evidence type="ECO:0000313" key="6">
    <source>
        <dbReference type="Proteomes" id="UP000663879"/>
    </source>
</evidence>
<evidence type="ECO:0000256" key="1">
    <source>
        <dbReference type="ARBA" id="ARBA00022723"/>
    </source>
</evidence>
<feature type="domain" description="FLYWCH-type" evidence="4">
    <location>
        <begin position="8"/>
        <end position="68"/>
    </location>
</feature>
<dbReference type="EMBL" id="CAJNOC010000962">
    <property type="protein sequence ID" value="CAF0821975.1"/>
    <property type="molecule type" value="Genomic_DNA"/>
</dbReference>
<keyword evidence="2" id="KW-0863">Zinc-finger</keyword>
<dbReference type="InterPro" id="IPR007588">
    <property type="entry name" value="Znf_FLYWCH"/>
</dbReference>
<sequence length="167" mass="19327">MTDNTKIIHSSHEGPMLLHGEFIYLKNQERPNGNIYWRCKEYSTLKCPASITTKGLSTDIINLSKQEHFSEHPKTSNLDVGVLSMLNNCRKRAITETIPIRQIYRSELAGLVSKTKDIEKVAKNIPKFENVKKNLYKVRLEDLPKIPKERSDIELSLDRFCLHQKFS</sequence>
<evidence type="ECO:0000256" key="2">
    <source>
        <dbReference type="ARBA" id="ARBA00022771"/>
    </source>
</evidence>
<organism evidence="5 6">
    <name type="scientific">Brachionus calyciflorus</name>
    <dbReference type="NCBI Taxonomy" id="104777"/>
    <lineage>
        <taxon>Eukaryota</taxon>
        <taxon>Metazoa</taxon>
        <taxon>Spiralia</taxon>
        <taxon>Gnathifera</taxon>
        <taxon>Rotifera</taxon>
        <taxon>Eurotatoria</taxon>
        <taxon>Monogononta</taxon>
        <taxon>Pseudotrocha</taxon>
        <taxon>Ploima</taxon>
        <taxon>Brachionidae</taxon>
        <taxon>Brachionus</taxon>
    </lineage>
</organism>
<keyword evidence="6" id="KW-1185">Reference proteome</keyword>
<keyword evidence="3" id="KW-0862">Zinc</keyword>
<dbReference type="OrthoDB" id="6159439at2759"/>
<name>A0A813U0H7_9BILA</name>
<evidence type="ECO:0000313" key="5">
    <source>
        <dbReference type="EMBL" id="CAF0821975.1"/>
    </source>
</evidence>
<evidence type="ECO:0000256" key="3">
    <source>
        <dbReference type="ARBA" id="ARBA00022833"/>
    </source>
</evidence>
<evidence type="ECO:0000259" key="4">
    <source>
        <dbReference type="Pfam" id="PF04500"/>
    </source>
</evidence>
<proteinExistence type="predicted"/>
<reference evidence="5" key="1">
    <citation type="submission" date="2021-02" db="EMBL/GenBank/DDBJ databases">
        <authorList>
            <person name="Nowell W R."/>
        </authorList>
    </citation>
    <scope>NUCLEOTIDE SEQUENCE</scope>
    <source>
        <strain evidence="5">Ploen Becks lab</strain>
    </source>
</reference>
<comment type="caution">
    <text evidence="5">The sequence shown here is derived from an EMBL/GenBank/DDBJ whole genome shotgun (WGS) entry which is preliminary data.</text>
</comment>
<keyword evidence="1" id="KW-0479">Metal-binding</keyword>